<gene>
    <name evidence="1" type="ORF">SAMN05216216_104177</name>
</gene>
<dbReference type="OrthoDB" id="7335480at2"/>
<sequence>MVIFKEKTLTVNFEDLKYHHIKEANPNIIKIIHKGVAFQFKIILKNNNDNLVVFFNGAYDPTKNQPPIFARSSWYNDYNANCIFVDDPTVHDNGITVGWGIGNKELYYLPLMSEIIIKLSKFLKVYPKKTVYYGSSAGGHLSLAASILHRNSTAVVNNPQIHVRSISQGGRYYNLINSNFAGLNEYKLQSMFSERFNIIEQMHNSNYIPNVVYLLNRDSREDVELQFRIFEEYINGRSQKDKEKVEYILYSSPDGHNGMYGREKTALLINNILDNVRYD</sequence>
<dbReference type="InterPro" id="IPR029058">
    <property type="entry name" value="AB_hydrolase_fold"/>
</dbReference>
<evidence type="ECO:0008006" key="3">
    <source>
        <dbReference type="Google" id="ProtNLM"/>
    </source>
</evidence>
<organism evidence="1 2">
    <name type="scientific">Lacicoccus qingdaonensis</name>
    <dbReference type="NCBI Taxonomy" id="576118"/>
    <lineage>
        <taxon>Bacteria</taxon>
        <taxon>Bacillati</taxon>
        <taxon>Bacillota</taxon>
        <taxon>Bacilli</taxon>
        <taxon>Bacillales</taxon>
        <taxon>Salinicoccaceae</taxon>
        <taxon>Lacicoccus</taxon>
    </lineage>
</organism>
<proteinExistence type="predicted"/>
<dbReference type="RefSeq" id="WP_092985014.1">
    <property type="nucleotide sequence ID" value="NZ_FNFY01000004.1"/>
</dbReference>
<dbReference type="AlphaFoldDB" id="A0A1G9CTH4"/>
<dbReference type="SUPFAM" id="SSF53474">
    <property type="entry name" value="alpha/beta-Hydrolases"/>
    <property type="match status" value="1"/>
</dbReference>
<dbReference type="Proteomes" id="UP000199008">
    <property type="component" value="Unassembled WGS sequence"/>
</dbReference>
<keyword evidence="2" id="KW-1185">Reference proteome</keyword>
<evidence type="ECO:0000313" key="1">
    <source>
        <dbReference type="EMBL" id="SDK54919.1"/>
    </source>
</evidence>
<accession>A0A1G9CTH4</accession>
<dbReference type="STRING" id="576118.SAMN05216216_104177"/>
<evidence type="ECO:0000313" key="2">
    <source>
        <dbReference type="Proteomes" id="UP000199008"/>
    </source>
</evidence>
<reference evidence="2" key="1">
    <citation type="submission" date="2016-10" db="EMBL/GenBank/DDBJ databases">
        <authorList>
            <person name="Varghese N."/>
            <person name="Submissions S."/>
        </authorList>
    </citation>
    <scope>NUCLEOTIDE SEQUENCE [LARGE SCALE GENOMIC DNA]</scope>
    <source>
        <strain evidence="2">CGMCC 1.8895</strain>
    </source>
</reference>
<name>A0A1G9CTH4_9BACL</name>
<protein>
    <recommendedName>
        <fullName evidence="3">Prolyl oligopeptidase family protein</fullName>
    </recommendedName>
</protein>
<dbReference type="EMBL" id="FNFY01000004">
    <property type="protein sequence ID" value="SDK54919.1"/>
    <property type="molecule type" value="Genomic_DNA"/>
</dbReference>